<evidence type="ECO:0000313" key="9">
    <source>
        <dbReference type="Proteomes" id="UP001274830"/>
    </source>
</evidence>
<comment type="caution">
    <text evidence="8">The sequence shown here is derived from an EMBL/GenBank/DDBJ whole genome shotgun (WGS) entry which is preliminary data.</text>
</comment>
<evidence type="ECO:0000256" key="6">
    <source>
        <dbReference type="SAM" id="MobiDB-lite"/>
    </source>
</evidence>
<evidence type="ECO:0000256" key="5">
    <source>
        <dbReference type="SAM" id="Coils"/>
    </source>
</evidence>
<dbReference type="GO" id="GO:0005634">
    <property type="term" value="C:nucleus"/>
    <property type="evidence" value="ECO:0007669"/>
    <property type="project" value="UniProtKB-SubCell"/>
</dbReference>
<organism evidence="8 9">
    <name type="scientific">Recurvomyces mirabilis</name>
    <dbReference type="NCBI Taxonomy" id="574656"/>
    <lineage>
        <taxon>Eukaryota</taxon>
        <taxon>Fungi</taxon>
        <taxon>Dikarya</taxon>
        <taxon>Ascomycota</taxon>
        <taxon>Pezizomycotina</taxon>
        <taxon>Dothideomycetes</taxon>
        <taxon>Dothideomycetidae</taxon>
        <taxon>Mycosphaerellales</taxon>
        <taxon>Teratosphaeriaceae</taxon>
        <taxon>Recurvomyces</taxon>
    </lineage>
</organism>
<dbReference type="GO" id="GO:0003700">
    <property type="term" value="F:DNA-binding transcription factor activity"/>
    <property type="evidence" value="ECO:0007669"/>
    <property type="project" value="InterPro"/>
</dbReference>
<accession>A0AAE0WY12</accession>
<evidence type="ECO:0000256" key="4">
    <source>
        <dbReference type="ARBA" id="ARBA00023242"/>
    </source>
</evidence>
<evidence type="ECO:0000256" key="1">
    <source>
        <dbReference type="ARBA" id="ARBA00004123"/>
    </source>
</evidence>
<dbReference type="PROSITE" id="PS00036">
    <property type="entry name" value="BZIP_BASIC"/>
    <property type="match status" value="1"/>
</dbReference>
<dbReference type="InterPro" id="IPR004827">
    <property type="entry name" value="bZIP"/>
</dbReference>
<dbReference type="SMART" id="SM00338">
    <property type="entry name" value="BRLZ"/>
    <property type="match status" value="1"/>
</dbReference>
<dbReference type="EMBL" id="JAUTXT010000001">
    <property type="protein sequence ID" value="KAK3680159.1"/>
    <property type="molecule type" value="Genomic_DNA"/>
</dbReference>
<feature type="region of interest" description="Disordered" evidence="6">
    <location>
        <begin position="161"/>
        <end position="222"/>
    </location>
</feature>
<dbReference type="Pfam" id="PF00170">
    <property type="entry name" value="bZIP_1"/>
    <property type="match status" value="1"/>
</dbReference>
<feature type="domain" description="BZIP" evidence="7">
    <location>
        <begin position="217"/>
        <end position="280"/>
    </location>
</feature>
<evidence type="ECO:0000256" key="3">
    <source>
        <dbReference type="ARBA" id="ARBA00023163"/>
    </source>
</evidence>
<dbReference type="PANTHER" id="PTHR19304">
    <property type="entry name" value="CYCLIC-AMP RESPONSE ELEMENT BINDING PROTEIN"/>
    <property type="match status" value="1"/>
</dbReference>
<name>A0AAE0WY12_9PEZI</name>
<dbReference type="PROSITE" id="PS50217">
    <property type="entry name" value="BZIP"/>
    <property type="match status" value="1"/>
</dbReference>
<keyword evidence="2" id="KW-0805">Transcription regulation</keyword>
<dbReference type="InterPro" id="IPR046347">
    <property type="entry name" value="bZIP_sf"/>
</dbReference>
<gene>
    <name evidence="8" type="ORF">LTR78_000536</name>
</gene>
<dbReference type="AlphaFoldDB" id="A0AAE0WY12"/>
<keyword evidence="4" id="KW-0539">Nucleus</keyword>
<keyword evidence="5" id="KW-0175">Coiled coil</keyword>
<evidence type="ECO:0000256" key="2">
    <source>
        <dbReference type="ARBA" id="ARBA00023015"/>
    </source>
</evidence>
<protein>
    <recommendedName>
        <fullName evidence="7">BZIP domain-containing protein</fullName>
    </recommendedName>
</protein>
<comment type="subcellular location">
    <subcellularLocation>
        <location evidence="1">Nucleus</location>
    </subcellularLocation>
</comment>
<dbReference type="SUPFAM" id="SSF57959">
    <property type="entry name" value="Leucine zipper domain"/>
    <property type="match status" value="1"/>
</dbReference>
<dbReference type="Gene3D" id="1.20.5.170">
    <property type="match status" value="1"/>
</dbReference>
<evidence type="ECO:0000259" key="7">
    <source>
        <dbReference type="PROSITE" id="PS50217"/>
    </source>
</evidence>
<reference evidence="8" key="1">
    <citation type="submission" date="2023-07" db="EMBL/GenBank/DDBJ databases">
        <title>Black Yeasts Isolated from many extreme environments.</title>
        <authorList>
            <person name="Coleine C."/>
            <person name="Stajich J.E."/>
            <person name="Selbmann L."/>
        </authorList>
    </citation>
    <scope>NUCLEOTIDE SEQUENCE</scope>
    <source>
        <strain evidence="8">CCFEE 5485</strain>
    </source>
</reference>
<proteinExistence type="predicted"/>
<keyword evidence="3" id="KW-0804">Transcription</keyword>
<feature type="coiled-coil region" evidence="5">
    <location>
        <begin position="245"/>
        <end position="276"/>
    </location>
</feature>
<evidence type="ECO:0000313" key="8">
    <source>
        <dbReference type="EMBL" id="KAK3680159.1"/>
    </source>
</evidence>
<keyword evidence="9" id="KW-1185">Reference proteome</keyword>
<sequence>MSGSEKGGMATAPPIAASTGLAHTTYGDSAFEPHPEFDFDASEEDLRNMQRSITSLDMFDQNGNPQFQDPDAQSAQDLSAFDFPVGSAAFPPDMSSMDPTNMYANVSRPGTMFTPMNPSAPFPTSNQSEIVSARSGSAVERYGQVTPPDNTSVAFDGQKQQNVGAPATKGAKLNKSERARNAANQRHSKARIEREAKVAKIKAGSEEPSGDSSAEIGDKRDKYREKNRLAAAKCRAKKKESVGGLEVQNREMGRVNRQLKEEERRLRDELSMLRTEALQHAPGAAGCMCGDLHQYNRNKASQVVYGLHGPMISSPLEDMMSNATSPEAFGPMSRHNSMPGPHVHMAGQLLHQERPQSFSGPSGFGFVPMNNVEALSDQQSFANFLHNPADGRAGFS</sequence>
<dbReference type="InterPro" id="IPR051027">
    <property type="entry name" value="bZIP_transcription_factors"/>
</dbReference>
<dbReference type="Proteomes" id="UP001274830">
    <property type="component" value="Unassembled WGS sequence"/>
</dbReference>
<feature type="region of interest" description="Disordered" evidence="6">
    <location>
        <begin position="1"/>
        <end position="37"/>
    </location>
</feature>